<evidence type="ECO:0000256" key="2">
    <source>
        <dbReference type="ARBA" id="ARBA00007793"/>
    </source>
</evidence>
<dbReference type="PANTHER" id="PTHR39730:SF1">
    <property type="entry name" value="ENDOGLUCANASE 1"/>
    <property type="match status" value="1"/>
</dbReference>
<keyword evidence="5" id="KW-0136">Cellulose degradation</keyword>
<dbReference type="EMBL" id="MU004186">
    <property type="protein sequence ID" value="KAF2497720.1"/>
    <property type="molecule type" value="Genomic_DNA"/>
</dbReference>
<dbReference type="InterPro" id="IPR000334">
    <property type="entry name" value="Glyco_hydro_45"/>
</dbReference>
<evidence type="ECO:0000256" key="10">
    <source>
        <dbReference type="SAM" id="SignalP"/>
    </source>
</evidence>
<evidence type="ECO:0000313" key="12">
    <source>
        <dbReference type="EMBL" id="KAF2497720.1"/>
    </source>
</evidence>
<feature type="domain" description="Glycosyl hydrolases family 45 active site" evidence="11">
    <location>
        <begin position="32"/>
        <end position="43"/>
    </location>
</feature>
<dbReference type="AlphaFoldDB" id="A0A6A6R1B2"/>
<dbReference type="GO" id="GO:0030245">
    <property type="term" value="P:cellulose catabolic process"/>
    <property type="evidence" value="ECO:0007669"/>
    <property type="project" value="UniProtKB-KW"/>
</dbReference>
<dbReference type="OrthoDB" id="10035502at2759"/>
<keyword evidence="7" id="KW-0326">Glycosidase</keyword>
<reference evidence="12" key="1">
    <citation type="journal article" date="2020" name="Stud. Mycol.">
        <title>101 Dothideomycetes genomes: a test case for predicting lifestyles and emergence of pathogens.</title>
        <authorList>
            <person name="Haridas S."/>
            <person name="Albert R."/>
            <person name="Binder M."/>
            <person name="Bloem J."/>
            <person name="Labutti K."/>
            <person name="Salamov A."/>
            <person name="Andreopoulos B."/>
            <person name="Baker S."/>
            <person name="Barry K."/>
            <person name="Bills G."/>
            <person name="Bluhm B."/>
            <person name="Cannon C."/>
            <person name="Castanera R."/>
            <person name="Culley D."/>
            <person name="Daum C."/>
            <person name="Ezra D."/>
            <person name="Gonzalez J."/>
            <person name="Henrissat B."/>
            <person name="Kuo A."/>
            <person name="Liang C."/>
            <person name="Lipzen A."/>
            <person name="Lutzoni F."/>
            <person name="Magnuson J."/>
            <person name="Mondo S."/>
            <person name="Nolan M."/>
            <person name="Ohm R."/>
            <person name="Pangilinan J."/>
            <person name="Park H.-J."/>
            <person name="Ramirez L."/>
            <person name="Alfaro M."/>
            <person name="Sun H."/>
            <person name="Tritt A."/>
            <person name="Yoshinaga Y."/>
            <person name="Zwiers L.-H."/>
            <person name="Turgeon B."/>
            <person name="Goodwin S."/>
            <person name="Spatafora J."/>
            <person name="Crous P."/>
            <person name="Grigoriev I."/>
        </authorList>
    </citation>
    <scope>NUCLEOTIDE SEQUENCE</scope>
    <source>
        <strain evidence="12">CBS 269.34</strain>
    </source>
</reference>
<feature type="chain" id="PRO_5025630764" description="Cellulase" evidence="10">
    <location>
        <begin position="22"/>
        <end position="267"/>
    </location>
</feature>
<dbReference type="Pfam" id="PF02015">
    <property type="entry name" value="Glyco_hydro_45"/>
    <property type="match status" value="1"/>
</dbReference>
<keyword evidence="8" id="KW-0624">Polysaccharide degradation</keyword>
<dbReference type="Gene3D" id="2.40.40.10">
    <property type="entry name" value="RlpA-like domain"/>
    <property type="match status" value="1"/>
</dbReference>
<evidence type="ECO:0000256" key="4">
    <source>
        <dbReference type="ARBA" id="ARBA00022801"/>
    </source>
</evidence>
<dbReference type="PROSITE" id="PS01140">
    <property type="entry name" value="GLYCOSYL_HYDROL_F45"/>
    <property type="match status" value="1"/>
</dbReference>
<name>A0A6A6R1B2_9PEZI</name>
<evidence type="ECO:0000313" key="13">
    <source>
        <dbReference type="Proteomes" id="UP000799750"/>
    </source>
</evidence>
<evidence type="ECO:0000259" key="11">
    <source>
        <dbReference type="PROSITE" id="PS01140"/>
    </source>
</evidence>
<keyword evidence="6" id="KW-0119">Carbohydrate metabolism</keyword>
<evidence type="ECO:0000256" key="1">
    <source>
        <dbReference type="ARBA" id="ARBA00000966"/>
    </source>
</evidence>
<evidence type="ECO:0000256" key="8">
    <source>
        <dbReference type="ARBA" id="ARBA00023326"/>
    </source>
</evidence>
<keyword evidence="13" id="KW-1185">Reference proteome</keyword>
<comment type="similarity">
    <text evidence="2">Belongs to the glycosyl hydrolase 45 (cellulase K) family.</text>
</comment>
<dbReference type="InterPro" id="IPR052288">
    <property type="entry name" value="GH45_Enzymes"/>
</dbReference>
<evidence type="ECO:0000256" key="5">
    <source>
        <dbReference type="ARBA" id="ARBA00023001"/>
    </source>
</evidence>
<sequence>MRLPYLAIIFSFLAFAAVSRASNVSYSGSAVTTRYWDCCKPSCSWAGKAHFSSPVQTCDVHDKPLSDFSAGTGCNGGTAYSCTNQSPWAVNDTFSYGFAGVFIKDHVEDYWCCACYQLTFTSGAIKGKTMVLQAHNTAYDITSVNRFALGVPGGNTSTSDACAAEFNVPQSVFGTPGVGVNSRSDCDNLPDAMKASCYWRFDWFLDTDDPTVDFQRVQCPAALTNITGCRRDDEHDFDSTSAAPKLLPLSSTATAILAIILSTSLLL</sequence>
<feature type="active site" description="Nucleophile" evidence="9">
    <location>
        <position position="37"/>
    </location>
</feature>
<protein>
    <recommendedName>
        <fullName evidence="3 9">Cellulase</fullName>
        <ecNumber evidence="3 9">3.2.1.4</ecNumber>
    </recommendedName>
</protein>
<dbReference type="InterPro" id="IPR036908">
    <property type="entry name" value="RlpA-like_sf"/>
</dbReference>
<dbReference type="SUPFAM" id="SSF50685">
    <property type="entry name" value="Barwin-like endoglucanases"/>
    <property type="match status" value="1"/>
</dbReference>
<feature type="signal peptide" evidence="10">
    <location>
        <begin position="1"/>
        <end position="21"/>
    </location>
</feature>
<comment type="catalytic activity">
    <reaction evidence="1 9">
        <text>Endohydrolysis of (1-&gt;4)-beta-D-glucosidic linkages in cellulose, lichenin and cereal beta-D-glucans.</text>
        <dbReference type="EC" id="3.2.1.4"/>
    </reaction>
</comment>
<organism evidence="12 13">
    <name type="scientific">Lophium mytilinum</name>
    <dbReference type="NCBI Taxonomy" id="390894"/>
    <lineage>
        <taxon>Eukaryota</taxon>
        <taxon>Fungi</taxon>
        <taxon>Dikarya</taxon>
        <taxon>Ascomycota</taxon>
        <taxon>Pezizomycotina</taxon>
        <taxon>Dothideomycetes</taxon>
        <taxon>Pleosporomycetidae</taxon>
        <taxon>Mytilinidiales</taxon>
        <taxon>Mytilinidiaceae</taxon>
        <taxon>Lophium</taxon>
    </lineage>
</organism>
<evidence type="ECO:0000256" key="7">
    <source>
        <dbReference type="ARBA" id="ARBA00023295"/>
    </source>
</evidence>
<proteinExistence type="inferred from homology"/>
<evidence type="ECO:0000256" key="9">
    <source>
        <dbReference type="PROSITE-ProRule" id="PRU10069"/>
    </source>
</evidence>
<keyword evidence="10" id="KW-0732">Signal</keyword>
<evidence type="ECO:0000256" key="6">
    <source>
        <dbReference type="ARBA" id="ARBA00023277"/>
    </source>
</evidence>
<dbReference type="PANTHER" id="PTHR39730">
    <property type="entry name" value="ENDOGLUCANASE 1"/>
    <property type="match status" value="1"/>
</dbReference>
<gene>
    <name evidence="12" type="ORF">BU16DRAFT_548789</name>
</gene>
<keyword evidence="4" id="KW-0378">Hydrolase</keyword>
<dbReference type="Proteomes" id="UP000799750">
    <property type="component" value="Unassembled WGS sequence"/>
</dbReference>
<dbReference type="GO" id="GO:0008810">
    <property type="term" value="F:cellulase activity"/>
    <property type="evidence" value="ECO:0007669"/>
    <property type="project" value="UniProtKB-EC"/>
</dbReference>
<dbReference type="EC" id="3.2.1.4" evidence="3 9"/>
<accession>A0A6A6R1B2</accession>
<evidence type="ECO:0000256" key="3">
    <source>
        <dbReference type="ARBA" id="ARBA00012601"/>
    </source>
</evidence>